<reference evidence="1" key="2">
    <citation type="submission" date="2021-08" db="EMBL/GenBank/DDBJ databases">
        <authorList>
            <person name="Tani A."/>
            <person name="Ola A."/>
            <person name="Ogura Y."/>
            <person name="Katsura K."/>
            <person name="Hayashi T."/>
        </authorList>
    </citation>
    <scope>NUCLEOTIDE SEQUENCE</scope>
    <source>
        <strain evidence="1">DSM 19015</strain>
    </source>
</reference>
<sequence>MYYIVEIAHVEPQAGTSEQGTPPEDLPVQYGTIEEATEAGRARVAELVQAGFKADSVTFKVLDQHGQPAYKA</sequence>
<proteinExistence type="predicted"/>
<evidence type="ECO:0000313" key="1">
    <source>
        <dbReference type="EMBL" id="GJD96116.1"/>
    </source>
</evidence>
<dbReference type="Proteomes" id="UP001055125">
    <property type="component" value="Unassembled WGS sequence"/>
</dbReference>
<evidence type="ECO:0000313" key="2">
    <source>
        <dbReference type="Proteomes" id="UP001055125"/>
    </source>
</evidence>
<reference evidence="1" key="1">
    <citation type="journal article" date="2021" name="Front. Microbiol.">
        <title>Comprehensive Comparative Genomics and Phenotyping of Methylobacterium Species.</title>
        <authorList>
            <person name="Alessa O."/>
            <person name="Ogura Y."/>
            <person name="Fujitani Y."/>
            <person name="Takami H."/>
            <person name="Hayashi T."/>
            <person name="Sahin N."/>
            <person name="Tani A."/>
        </authorList>
    </citation>
    <scope>NUCLEOTIDE SEQUENCE</scope>
    <source>
        <strain evidence="1">DSM 19015</strain>
    </source>
</reference>
<organism evidence="1 2">
    <name type="scientific">Methylobacterium iners</name>
    <dbReference type="NCBI Taxonomy" id="418707"/>
    <lineage>
        <taxon>Bacteria</taxon>
        <taxon>Pseudomonadati</taxon>
        <taxon>Pseudomonadota</taxon>
        <taxon>Alphaproteobacteria</taxon>
        <taxon>Hyphomicrobiales</taxon>
        <taxon>Methylobacteriaceae</taxon>
        <taxon>Methylobacterium</taxon>
    </lineage>
</organism>
<accession>A0ABQ4RZJ7</accession>
<protein>
    <submittedName>
        <fullName evidence="1">Uncharacterized protein</fullName>
    </submittedName>
</protein>
<gene>
    <name evidence="1" type="ORF">OCOJLMKI_3334</name>
</gene>
<comment type="caution">
    <text evidence="1">The sequence shown here is derived from an EMBL/GenBank/DDBJ whole genome shotgun (WGS) entry which is preliminary data.</text>
</comment>
<name>A0ABQ4RZJ7_9HYPH</name>
<dbReference type="EMBL" id="BPQP01000055">
    <property type="protein sequence ID" value="GJD96116.1"/>
    <property type="molecule type" value="Genomic_DNA"/>
</dbReference>
<dbReference type="RefSeq" id="WP_238245237.1">
    <property type="nucleotide sequence ID" value="NZ_BPQP01000055.1"/>
</dbReference>
<keyword evidence="2" id="KW-1185">Reference proteome</keyword>